<proteinExistence type="predicted"/>
<protein>
    <submittedName>
        <fullName evidence="1">Uncharacterized protein</fullName>
    </submittedName>
</protein>
<name>A0A1R3JE38_9ROSI</name>
<evidence type="ECO:0000313" key="2">
    <source>
        <dbReference type="Proteomes" id="UP000187203"/>
    </source>
</evidence>
<sequence length="237" mass="27576">MSTRAALRFIRYYICGDFKKAKKKKSDEREQLDSNEKCSFPLSNYADEHVENFIKLLDANVRSQVEYSDFKGLEEELARVRYNEIPFSLVSISNKIKMNYGDVTKDSSQSDYAALPSYVLLGAAVKEMDDLKLEQVDEDKIVLWRDAINSALNVQFKVDFFKEHLKRIARAYFGLKANDGKRKEKLRNIDVKVIKTEDDKELNSDDKEEEQTSKVRLLCLREAEYFQGKRLTTGLLR</sequence>
<reference evidence="2" key="1">
    <citation type="submission" date="2013-09" db="EMBL/GenBank/DDBJ databases">
        <title>Corchorus olitorius genome sequencing.</title>
        <authorList>
            <person name="Alam M."/>
            <person name="Haque M.S."/>
            <person name="Islam M.S."/>
            <person name="Emdad E.M."/>
            <person name="Islam M.M."/>
            <person name="Ahmed B."/>
            <person name="Halim A."/>
            <person name="Hossen Q.M.M."/>
            <person name="Hossain M.Z."/>
            <person name="Ahmed R."/>
            <person name="Khan M.M."/>
            <person name="Islam R."/>
            <person name="Rashid M.M."/>
            <person name="Khan S.A."/>
            <person name="Rahman M.S."/>
            <person name="Alam M."/>
            <person name="Yahiya A.S."/>
            <person name="Khan M.S."/>
            <person name="Azam M.S."/>
            <person name="Haque T."/>
            <person name="Lashkar M.Z.H."/>
            <person name="Akhand A.I."/>
            <person name="Morshed G."/>
            <person name="Roy S."/>
            <person name="Uddin K.S."/>
            <person name="Rabeya T."/>
            <person name="Hossain A.S."/>
            <person name="Chowdhury A."/>
            <person name="Snigdha A.R."/>
            <person name="Mortoza M.S."/>
            <person name="Matin S.A."/>
            <person name="Hoque S.M.E."/>
            <person name="Islam M.K."/>
            <person name="Roy D.K."/>
            <person name="Haider R."/>
            <person name="Moosa M.M."/>
            <person name="Elias S.M."/>
            <person name="Hasan A.M."/>
            <person name="Jahan S."/>
            <person name="Shafiuddin M."/>
            <person name="Mahmood N."/>
            <person name="Shommy N.S."/>
        </authorList>
    </citation>
    <scope>NUCLEOTIDE SEQUENCE [LARGE SCALE GENOMIC DNA]</scope>
    <source>
        <strain evidence="2">cv. O-4</strain>
    </source>
</reference>
<dbReference type="PANTHER" id="PTHR35021">
    <property type="match status" value="1"/>
</dbReference>
<dbReference type="AlphaFoldDB" id="A0A1R3JE38"/>
<evidence type="ECO:0000313" key="1">
    <source>
        <dbReference type="EMBL" id="OMO93089.1"/>
    </source>
</evidence>
<dbReference type="OrthoDB" id="997337at2759"/>
<dbReference type="EMBL" id="AWUE01016292">
    <property type="protein sequence ID" value="OMO93089.1"/>
    <property type="molecule type" value="Genomic_DNA"/>
</dbReference>
<organism evidence="1 2">
    <name type="scientific">Corchorus olitorius</name>
    <dbReference type="NCBI Taxonomy" id="93759"/>
    <lineage>
        <taxon>Eukaryota</taxon>
        <taxon>Viridiplantae</taxon>
        <taxon>Streptophyta</taxon>
        <taxon>Embryophyta</taxon>
        <taxon>Tracheophyta</taxon>
        <taxon>Spermatophyta</taxon>
        <taxon>Magnoliopsida</taxon>
        <taxon>eudicotyledons</taxon>
        <taxon>Gunneridae</taxon>
        <taxon>Pentapetalae</taxon>
        <taxon>rosids</taxon>
        <taxon>malvids</taxon>
        <taxon>Malvales</taxon>
        <taxon>Malvaceae</taxon>
        <taxon>Grewioideae</taxon>
        <taxon>Apeibeae</taxon>
        <taxon>Corchorus</taxon>
    </lineage>
</organism>
<accession>A0A1R3JE38</accession>
<dbReference type="Proteomes" id="UP000187203">
    <property type="component" value="Unassembled WGS sequence"/>
</dbReference>
<gene>
    <name evidence="1" type="ORF">COLO4_17130</name>
</gene>
<keyword evidence="2" id="KW-1185">Reference proteome</keyword>
<comment type="caution">
    <text evidence="1">The sequence shown here is derived from an EMBL/GenBank/DDBJ whole genome shotgun (WGS) entry which is preliminary data.</text>
</comment>
<dbReference type="PANTHER" id="PTHR35021:SF8">
    <property type="entry name" value="FIBER PROTEIN FB17"/>
    <property type="match status" value="1"/>
</dbReference>